<name>A0ABT4X1J3_9BACI</name>
<accession>A0ABT4X1J3</accession>
<dbReference type="InterPro" id="IPR006938">
    <property type="entry name" value="DUF624"/>
</dbReference>
<reference evidence="2 3" key="1">
    <citation type="submission" date="2023-01" db="EMBL/GenBank/DDBJ databases">
        <title>Bacillus changyiensis sp. nov., isolated from a coastal deposit.</title>
        <authorList>
            <person name="Xiao G."/>
            <person name="Lai Q."/>
            <person name="Hu Z."/>
            <person name="Shao Z."/>
        </authorList>
    </citation>
    <scope>NUCLEOTIDE SEQUENCE [LARGE SCALE GENOMIC DNA]</scope>
    <source>
        <strain evidence="2 3">CLL-7-23</strain>
    </source>
</reference>
<organism evidence="2 3">
    <name type="scientific">Bacillus changyiensis</name>
    <dbReference type="NCBI Taxonomy" id="3004103"/>
    <lineage>
        <taxon>Bacteria</taxon>
        <taxon>Bacillati</taxon>
        <taxon>Bacillota</taxon>
        <taxon>Bacilli</taxon>
        <taxon>Bacillales</taxon>
        <taxon>Bacillaceae</taxon>
        <taxon>Bacillus</taxon>
    </lineage>
</organism>
<evidence type="ECO:0000313" key="2">
    <source>
        <dbReference type="EMBL" id="MDA7026164.1"/>
    </source>
</evidence>
<comment type="caution">
    <text evidence="2">The sequence shown here is derived from an EMBL/GenBank/DDBJ whole genome shotgun (WGS) entry which is preliminary data.</text>
</comment>
<feature type="transmembrane region" description="Helical" evidence="1">
    <location>
        <begin position="79"/>
        <end position="102"/>
    </location>
</feature>
<keyword evidence="3" id="KW-1185">Reference proteome</keyword>
<feature type="transmembrane region" description="Helical" evidence="1">
    <location>
        <begin position="108"/>
        <end position="131"/>
    </location>
</feature>
<sequence length="216" mass="25000">MNDAFWNGCSRFFEWVLRLAYLNMLWVGFSLGGLIIFGLAPATVAMFAVIRQWELGRRDIPVFETFFETFKKEWGKSSILGLILLLITLLLYFDFKMAVFYFGDQLAVLSLLVSLFIIYGIILLYICPIYVHYDLKQMEVLKYSFIIGFSQPLVSVMMVLSVSGVVLLSLFHFIFLALFSGSVLSFILTKLAFRAFHMDDHRREKGKEQAFSMRLK</sequence>
<feature type="transmembrane region" description="Helical" evidence="1">
    <location>
        <begin position="173"/>
        <end position="193"/>
    </location>
</feature>
<evidence type="ECO:0000313" key="3">
    <source>
        <dbReference type="Proteomes" id="UP001211894"/>
    </source>
</evidence>
<keyword evidence="1" id="KW-0812">Transmembrane</keyword>
<protein>
    <submittedName>
        <fullName evidence="2">DUF624 domain-containing protein</fullName>
    </submittedName>
</protein>
<dbReference type="Pfam" id="PF04854">
    <property type="entry name" value="DUF624"/>
    <property type="match status" value="1"/>
</dbReference>
<dbReference type="EMBL" id="JAQKAB010000003">
    <property type="protein sequence ID" value="MDA7026164.1"/>
    <property type="molecule type" value="Genomic_DNA"/>
</dbReference>
<keyword evidence="1" id="KW-0472">Membrane</keyword>
<dbReference type="Proteomes" id="UP001211894">
    <property type="component" value="Unassembled WGS sequence"/>
</dbReference>
<evidence type="ECO:0000256" key="1">
    <source>
        <dbReference type="SAM" id="Phobius"/>
    </source>
</evidence>
<keyword evidence="1" id="KW-1133">Transmembrane helix</keyword>
<feature type="transmembrane region" description="Helical" evidence="1">
    <location>
        <begin position="143"/>
        <end position="167"/>
    </location>
</feature>
<feature type="transmembrane region" description="Helical" evidence="1">
    <location>
        <begin position="20"/>
        <end position="50"/>
    </location>
</feature>
<dbReference type="RefSeq" id="WP_271340007.1">
    <property type="nucleotide sequence ID" value="NZ_JAQKAB010000003.1"/>
</dbReference>
<proteinExistence type="predicted"/>
<gene>
    <name evidence="2" type="ORF">PJ311_05990</name>
</gene>